<evidence type="ECO:0000313" key="6">
    <source>
        <dbReference type="EMBL" id="MBB5222184.1"/>
    </source>
</evidence>
<evidence type="ECO:0000256" key="4">
    <source>
        <dbReference type="ARBA" id="ARBA00023163"/>
    </source>
</evidence>
<dbReference type="InterPro" id="IPR005119">
    <property type="entry name" value="LysR_subst-bd"/>
</dbReference>
<accession>A0A840SMG8</accession>
<dbReference type="PANTHER" id="PTHR30419">
    <property type="entry name" value="HTH-TYPE TRANSCRIPTIONAL REGULATOR YBHD"/>
    <property type="match status" value="1"/>
</dbReference>
<organism evidence="6 7">
    <name type="scientific">Amaricoccus macauensis</name>
    <dbReference type="NCBI Taxonomy" id="57001"/>
    <lineage>
        <taxon>Bacteria</taxon>
        <taxon>Pseudomonadati</taxon>
        <taxon>Pseudomonadota</taxon>
        <taxon>Alphaproteobacteria</taxon>
        <taxon>Rhodobacterales</taxon>
        <taxon>Paracoccaceae</taxon>
        <taxon>Amaricoccus</taxon>
    </lineage>
</organism>
<dbReference type="Gene3D" id="3.40.190.290">
    <property type="match status" value="1"/>
</dbReference>
<name>A0A840SMG8_9RHOB</name>
<dbReference type="SUPFAM" id="SSF53850">
    <property type="entry name" value="Periplasmic binding protein-like II"/>
    <property type="match status" value="1"/>
</dbReference>
<comment type="caution">
    <text evidence="6">The sequence shown here is derived from an EMBL/GenBank/DDBJ whole genome shotgun (WGS) entry which is preliminary data.</text>
</comment>
<evidence type="ECO:0000313" key="7">
    <source>
        <dbReference type="Proteomes" id="UP000549457"/>
    </source>
</evidence>
<dbReference type="GO" id="GO:0003700">
    <property type="term" value="F:DNA-binding transcription factor activity"/>
    <property type="evidence" value="ECO:0007669"/>
    <property type="project" value="InterPro"/>
</dbReference>
<dbReference type="RefSeq" id="WP_221288452.1">
    <property type="nucleotide sequence ID" value="NZ_JACHFM010000002.1"/>
</dbReference>
<comment type="similarity">
    <text evidence="1">Belongs to the LysR transcriptional regulatory family.</text>
</comment>
<dbReference type="Gene3D" id="1.10.10.10">
    <property type="entry name" value="Winged helix-like DNA-binding domain superfamily/Winged helix DNA-binding domain"/>
    <property type="match status" value="1"/>
</dbReference>
<keyword evidence="2" id="KW-0805">Transcription regulation</keyword>
<dbReference type="InterPro" id="IPR050950">
    <property type="entry name" value="HTH-type_LysR_regulators"/>
</dbReference>
<evidence type="ECO:0000256" key="1">
    <source>
        <dbReference type="ARBA" id="ARBA00009437"/>
    </source>
</evidence>
<evidence type="ECO:0000256" key="3">
    <source>
        <dbReference type="ARBA" id="ARBA00023125"/>
    </source>
</evidence>
<dbReference type="Pfam" id="PF03466">
    <property type="entry name" value="LysR_substrate"/>
    <property type="match status" value="1"/>
</dbReference>
<dbReference type="FunFam" id="1.10.10.10:FF:000001">
    <property type="entry name" value="LysR family transcriptional regulator"/>
    <property type="match status" value="1"/>
</dbReference>
<dbReference type="PANTHER" id="PTHR30419:SF31">
    <property type="entry name" value="BLR3139 PROTEIN"/>
    <property type="match status" value="1"/>
</dbReference>
<dbReference type="Pfam" id="PF00126">
    <property type="entry name" value="HTH_1"/>
    <property type="match status" value="1"/>
</dbReference>
<evidence type="ECO:0000259" key="5">
    <source>
        <dbReference type="PROSITE" id="PS50931"/>
    </source>
</evidence>
<keyword evidence="4" id="KW-0804">Transcription</keyword>
<reference evidence="6 7" key="1">
    <citation type="submission" date="2020-08" db="EMBL/GenBank/DDBJ databases">
        <title>Genomic Encyclopedia of Type Strains, Phase IV (KMG-IV): sequencing the most valuable type-strain genomes for metagenomic binning, comparative biology and taxonomic classification.</title>
        <authorList>
            <person name="Goeker M."/>
        </authorList>
    </citation>
    <scope>NUCLEOTIDE SEQUENCE [LARGE SCALE GENOMIC DNA]</scope>
    <source>
        <strain evidence="6 7">DSM 101730</strain>
    </source>
</reference>
<dbReference type="SUPFAM" id="SSF46785">
    <property type="entry name" value="Winged helix' DNA-binding domain"/>
    <property type="match status" value="1"/>
</dbReference>
<sequence length="311" mass="33557">MDIRQLRYLIALVREEHFTRAAEACHVTQPTLSGRIRALEEELGLAIVERGQRYHGLTPEGERVYRWALKIVEDVDALTADVAMLAAEPRGRMTLGVIPSALPLSAALTGRVNARYPGVAFEIRSMTSRQVLQAVEDFQIDAGLTYLGNEPVPVGRTWPLYREDYRLFVRADHVLADRATVSWAEAAAHPLAALTSDMQNRRIIDAAFLEAGAAVEPMVESNSVVALCSQILTGRVACVLPGSFRGILGPGVAAPRLVEPEVTHAVGLVALAPDPEPVLLAALREAALGLTSGFIDEGDDLIGSGNLQGRE</sequence>
<dbReference type="GO" id="GO:0005829">
    <property type="term" value="C:cytosol"/>
    <property type="evidence" value="ECO:0007669"/>
    <property type="project" value="TreeGrafter"/>
</dbReference>
<dbReference type="EMBL" id="JACHFM010000002">
    <property type="protein sequence ID" value="MBB5222184.1"/>
    <property type="molecule type" value="Genomic_DNA"/>
</dbReference>
<dbReference type="PROSITE" id="PS50931">
    <property type="entry name" value="HTH_LYSR"/>
    <property type="match status" value="1"/>
</dbReference>
<dbReference type="InterPro" id="IPR000847">
    <property type="entry name" value="LysR_HTH_N"/>
</dbReference>
<evidence type="ECO:0000256" key="2">
    <source>
        <dbReference type="ARBA" id="ARBA00023015"/>
    </source>
</evidence>
<keyword evidence="7" id="KW-1185">Reference proteome</keyword>
<dbReference type="AlphaFoldDB" id="A0A840SMG8"/>
<dbReference type="CDD" id="cd05466">
    <property type="entry name" value="PBP2_LTTR_substrate"/>
    <property type="match status" value="1"/>
</dbReference>
<dbReference type="InterPro" id="IPR036390">
    <property type="entry name" value="WH_DNA-bd_sf"/>
</dbReference>
<protein>
    <submittedName>
        <fullName evidence="6">DNA-binding transcriptional LysR family regulator</fullName>
    </submittedName>
</protein>
<gene>
    <name evidence="6" type="ORF">HNP73_002120</name>
</gene>
<dbReference type="PRINTS" id="PR00039">
    <property type="entry name" value="HTHLYSR"/>
</dbReference>
<dbReference type="GO" id="GO:0003677">
    <property type="term" value="F:DNA binding"/>
    <property type="evidence" value="ECO:0007669"/>
    <property type="project" value="UniProtKB-KW"/>
</dbReference>
<keyword evidence="3 6" id="KW-0238">DNA-binding</keyword>
<dbReference type="Proteomes" id="UP000549457">
    <property type="component" value="Unassembled WGS sequence"/>
</dbReference>
<feature type="domain" description="HTH lysR-type" evidence="5">
    <location>
        <begin position="1"/>
        <end position="58"/>
    </location>
</feature>
<proteinExistence type="inferred from homology"/>
<dbReference type="InterPro" id="IPR036388">
    <property type="entry name" value="WH-like_DNA-bd_sf"/>
</dbReference>